<name>A0A4V2RSY2_9GAMM</name>
<comment type="similarity">
    <text evidence="7">Belongs to the HemG family.</text>
</comment>
<reference evidence="9 10" key="1">
    <citation type="submission" date="2019-03" db="EMBL/GenBank/DDBJ databases">
        <title>Freshwater and sediment microbial communities from various areas in North America, analyzing microbe dynamics in response to fracking.</title>
        <authorList>
            <person name="Lamendella R."/>
        </authorList>
    </citation>
    <scope>NUCLEOTIDE SEQUENCE [LARGE SCALE GENOMIC DNA]</scope>
    <source>
        <strain evidence="9 10">74A</strain>
    </source>
</reference>
<gene>
    <name evidence="7" type="primary">hemG</name>
    <name evidence="9" type="ORF">EDC91_10383</name>
</gene>
<dbReference type="Proteomes" id="UP000294832">
    <property type="component" value="Unassembled WGS sequence"/>
</dbReference>
<comment type="cofactor">
    <cofactor evidence="7">
        <name>FMN</name>
        <dbReference type="ChEBI" id="CHEBI:58210"/>
    </cofactor>
    <text evidence="7">Binds 1 FMN non-covalently per subunit.</text>
</comment>
<keyword evidence="4 7" id="KW-0560">Oxidoreductase</keyword>
<dbReference type="InterPro" id="IPR026816">
    <property type="entry name" value="Flavodoxin_dom"/>
</dbReference>
<evidence type="ECO:0000256" key="5">
    <source>
        <dbReference type="ARBA" id="ARBA00023136"/>
    </source>
</evidence>
<dbReference type="RefSeq" id="WP_133037845.1">
    <property type="nucleotide sequence ID" value="NZ_SLWF01000003.1"/>
</dbReference>
<dbReference type="GO" id="GO:0070819">
    <property type="term" value="F:menaquinone-dependent protoporphyrinogen oxidase activity"/>
    <property type="evidence" value="ECO:0007669"/>
    <property type="project" value="UniProtKB-UniRule"/>
</dbReference>
<comment type="catalytic activity">
    <reaction evidence="7">
        <text>protoporphyrinogen IX + 3 a quinone = protoporphyrin IX + 3 a quinol</text>
        <dbReference type="Rhea" id="RHEA:65032"/>
        <dbReference type="ChEBI" id="CHEBI:24646"/>
        <dbReference type="ChEBI" id="CHEBI:57306"/>
        <dbReference type="ChEBI" id="CHEBI:57307"/>
        <dbReference type="ChEBI" id="CHEBI:132124"/>
        <dbReference type="EC" id="1.3.5.3"/>
    </reaction>
</comment>
<evidence type="ECO:0000256" key="3">
    <source>
        <dbReference type="ARBA" id="ARBA00022741"/>
    </source>
</evidence>
<comment type="pathway">
    <text evidence="7">Porphyrin-containing compound metabolism; protoporphyrin-IX biosynthesis; protoporphyrin-IX from protoporphyrinogen-IX: step 1/1.</text>
</comment>
<keyword evidence="6 7" id="KW-0627">Porphyrin biosynthesis</keyword>
<sequence length="174" mass="19598">MNKTLILFSSVHGQTRKICEFMAKRLQQQGQDVTLAAISEAPELGEFDRILIGASIRHGKHNPAVYDFIRQHQALLDTKPNGFFSVSLVARKPAKNTPETNPYMQAFLAKSGWRPKLLAVFGGNLNYQGYDAMDRNIIRFIMWITKGPTDPNTCVEYTDWQKVAAFTDKFATAA</sequence>
<keyword evidence="3 7" id="KW-0547">Nucleotide-binding</keyword>
<organism evidence="9 10">
    <name type="scientific">Shewanella fodinae</name>
    <dbReference type="NCBI Taxonomy" id="552357"/>
    <lineage>
        <taxon>Bacteria</taxon>
        <taxon>Pseudomonadati</taxon>
        <taxon>Pseudomonadota</taxon>
        <taxon>Gammaproteobacteria</taxon>
        <taxon>Alteromonadales</taxon>
        <taxon>Shewanellaceae</taxon>
        <taxon>Shewanella</taxon>
    </lineage>
</organism>
<dbReference type="NCBIfam" id="NF008316">
    <property type="entry name" value="PRK11104.1"/>
    <property type="match status" value="1"/>
</dbReference>
<dbReference type="InterPro" id="IPR052200">
    <property type="entry name" value="Protoporphyrinogen_IX_DH"/>
</dbReference>
<accession>A0A4V2RSY2</accession>
<comment type="catalytic activity">
    <reaction evidence="7">
        <text>protoporphyrinogen IX + 3 a menaquinone = protoporphyrin IX + 3 a menaquinol</text>
        <dbReference type="Rhea" id="RHEA:27409"/>
        <dbReference type="Rhea" id="RHEA-COMP:9537"/>
        <dbReference type="Rhea" id="RHEA-COMP:9539"/>
        <dbReference type="ChEBI" id="CHEBI:16374"/>
        <dbReference type="ChEBI" id="CHEBI:18151"/>
        <dbReference type="ChEBI" id="CHEBI:57306"/>
        <dbReference type="ChEBI" id="CHEBI:57307"/>
        <dbReference type="EC" id="1.3.5.3"/>
    </reaction>
</comment>
<dbReference type="PROSITE" id="PS50902">
    <property type="entry name" value="FLAVODOXIN_LIKE"/>
    <property type="match status" value="1"/>
</dbReference>
<evidence type="ECO:0000256" key="2">
    <source>
        <dbReference type="ARBA" id="ARBA00022643"/>
    </source>
</evidence>
<comment type="caution">
    <text evidence="9">The sequence shown here is derived from an EMBL/GenBank/DDBJ whole genome shotgun (WGS) entry which is preliminary data.</text>
</comment>
<comment type="function">
    <text evidence="7">Catalyzes the 6-electron oxidation of protoporphyrinogen IX to form protoporphyrin IX; under anaerobic conditions uses menaquinone as an electron acceptor, under aerobic conditions uses ubiquinone as an electron acceptor.</text>
</comment>
<evidence type="ECO:0000256" key="1">
    <source>
        <dbReference type="ARBA" id="ARBA00022630"/>
    </source>
</evidence>
<evidence type="ECO:0000259" key="8">
    <source>
        <dbReference type="PROSITE" id="PS50902"/>
    </source>
</evidence>
<keyword evidence="1 7" id="KW-0285">Flavoprotein</keyword>
<dbReference type="HAMAP" id="MF_00853">
    <property type="entry name" value="HemG"/>
    <property type="match status" value="1"/>
</dbReference>
<dbReference type="GO" id="GO:0005886">
    <property type="term" value="C:plasma membrane"/>
    <property type="evidence" value="ECO:0007669"/>
    <property type="project" value="UniProtKB-SubCell"/>
</dbReference>
<evidence type="ECO:0000256" key="7">
    <source>
        <dbReference type="HAMAP-Rule" id="MF_00853"/>
    </source>
</evidence>
<evidence type="ECO:0000256" key="6">
    <source>
        <dbReference type="ARBA" id="ARBA00023244"/>
    </source>
</evidence>
<dbReference type="OrthoDB" id="9795729at2"/>
<evidence type="ECO:0000313" key="9">
    <source>
        <dbReference type="EMBL" id="TCN88902.1"/>
    </source>
</evidence>
<dbReference type="EC" id="1.3.5.3" evidence="7"/>
<dbReference type="InterPro" id="IPR029039">
    <property type="entry name" value="Flavoprotein-like_sf"/>
</dbReference>
<keyword evidence="7" id="KW-1003">Cell membrane</keyword>
<evidence type="ECO:0000313" key="10">
    <source>
        <dbReference type="Proteomes" id="UP000294832"/>
    </source>
</evidence>
<dbReference type="GO" id="GO:0010181">
    <property type="term" value="F:FMN binding"/>
    <property type="evidence" value="ECO:0007669"/>
    <property type="project" value="UniProtKB-UniRule"/>
</dbReference>
<dbReference type="SUPFAM" id="SSF52218">
    <property type="entry name" value="Flavoproteins"/>
    <property type="match status" value="1"/>
</dbReference>
<keyword evidence="2 7" id="KW-0288">FMN</keyword>
<dbReference type="InterPro" id="IPR044264">
    <property type="entry name" value="HemG"/>
</dbReference>
<proteinExistence type="inferred from homology"/>
<evidence type="ECO:0000256" key="4">
    <source>
        <dbReference type="ARBA" id="ARBA00023002"/>
    </source>
</evidence>
<dbReference type="GO" id="GO:0006782">
    <property type="term" value="P:protoporphyrinogen IX biosynthetic process"/>
    <property type="evidence" value="ECO:0007669"/>
    <property type="project" value="UniProtKB-UniRule"/>
</dbReference>
<comment type="subcellular location">
    <subcellularLocation>
        <location evidence="7">Cell membrane</location>
        <topology evidence="7">Peripheral membrane protein</topology>
    </subcellularLocation>
</comment>
<dbReference type="EMBL" id="SLWF01000003">
    <property type="protein sequence ID" value="TCN88902.1"/>
    <property type="molecule type" value="Genomic_DNA"/>
</dbReference>
<comment type="catalytic activity">
    <reaction evidence="7">
        <text>protoporphyrinogen IX + 3 a ubiquinone = protoporphyrin IX + 3 a ubiquinol</text>
        <dbReference type="Rhea" id="RHEA:63936"/>
        <dbReference type="Rhea" id="RHEA-COMP:9565"/>
        <dbReference type="Rhea" id="RHEA-COMP:9566"/>
        <dbReference type="ChEBI" id="CHEBI:16389"/>
        <dbReference type="ChEBI" id="CHEBI:17976"/>
        <dbReference type="ChEBI" id="CHEBI:57306"/>
        <dbReference type="ChEBI" id="CHEBI:57307"/>
    </reaction>
</comment>
<dbReference type="AlphaFoldDB" id="A0A4V2RSY2"/>
<dbReference type="GO" id="GO:0004729">
    <property type="term" value="F:oxygen-dependent protoporphyrinogen oxidase activity"/>
    <property type="evidence" value="ECO:0007669"/>
    <property type="project" value="InterPro"/>
</dbReference>
<dbReference type="UniPathway" id="UPA00251">
    <property type="reaction ID" value="UER00324"/>
</dbReference>
<dbReference type="InterPro" id="IPR008254">
    <property type="entry name" value="Flavodoxin/NO_synth"/>
</dbReference>
<keyword evidence="10" id="KW-1185">Reference proteome</keyword>
<keyword evidence="5" id="KW-0472">Membrane</keyword>
<dbReference type="Pfam" id="PF12724">
    <property type="entry name" value="Flavodoxin_5"/>
    <property type="match status" value="1"/>
</dbReference>
<protein>
    <recommendedName>
        <fullName evidence="7">Protoporphyrinogen IX dehydrogenase [quinone]</fullName>
        <ecNumber evidence="7">1.3.5.3</ecNumber>
    </recommendedName>
    <alternativeName>
        <fullName evidence="7">Protoporphyrinogen IX dehydrogenase [menaquinone]</fullName>
    </alternativeName>
    <alternativeName>
        <fullName evidence="7">Protoporphyrinogen IX dehydrogenase [ubiquinone]</fullName>
    </alternativeName>
    <alternativeName>
        <fullName evidence="7">Protoporphyrinogen oxidase</fullName>
        <shortName evidence="7">PPO</shortName>
    </alternativeName>
</protein>
<dbReference type="PANTHER" id="PTHR38030:SF2">
    <property type="entry name" value="PROTOPORPHYRINOGEN IX DEHYDROGENASE [QUINONE]"/>
    <property type="match status" value="1"/>
</dbReference>
<feature type="domain" description="Flavodoxin-like" evidence="8">
    <location>
        <begin position="4"/>
        <end position="174"/>
    </location>
</feature>
<dbReference type="Gene3D" id="3.40.50.360">
    <property type="match status" value="1"/>
</dbReference>
<dbReference type="PANTHER" id="PTHR38030">
    <property type="entry name" value="PROTOPORPHYRINOGEN IX DEHYDROGENASE [MENAQUINONE]"/>
    <property type="match status" value="1"/>
</dbReference>